<evidence type="ECO:0000256" key="4">
    <source>
        <dbReference type="ARBA" id="ARBA00022723"/>
    </source>
</evidence>
<keyword evidence="7 9" id="KW-0460">Magnesium</keyword>
<comment type="subunit">
    <text evidence="9">Homodimer, forms a heterotetramer with a Cas1 homodimer.</text>
</comment>
<keyword evidence="3 9" id="KW-0540">Nuclease</keyword>
<evidence type="ECO:0000256" key="2">
    <source>
        <dbReference type="ARBA" id="ARBA00009959"/>
    </source>
</evidence>
<dbReference type="GO" id="GO:0051607">
    <property type="term" value="P:defense response to virus"/>
    <property type="evidence" value="ECO:0007669"/>
    <property type="project" value="UniProtKB-UniRule"/>
</dbReference>
<dbReference type="NCBIfam" id="TIGR01573">
    <property type="entry name" value="cas2"/>
    <property type="match status" value="1"/>
</dbReference>
<dbReference type="GO" id="GO:0004521">
    <property type="term" value="F:RNA endonuclease activity"/>
    <property type="evidence" value="ECO:0007669"/>
    <property type="project" value="InterPro"/>
</dbReference>
<keyword evidence="8 9" id="KW-0051">Antiviral defense</keyword>
<accession>A0A7X2T3T9</accession>
<feature type="binding site" evidence="9">
    <location>
        <position position="13"/>
    </location>
    <ligand>
        <name>Mg(2+)</name>
        <dbReference type="ChEBI" id="CHEBI:18420"/>
        <note>catalytic</note>
    </ligand>
</feature>
<dbReference type="EC" id="3.1.-.-" evidence="9"/>
<dbReference type="HAMAP" id="MF_01471">
    <property type="entry name" value="Cas2"/>
    <property type="match status" value="1"/>
</dbReference>
<dbReference type="AlphaFoldDB" id="A0A7X2T3T9"/>
<name>A0A7X2T3T9_9FIRM</name>
<proteinExistence type="inferred from homology"/>
<evidence type="ECO:0000256" key="8">
    <source>
        <dbReference type="ARBA" id="ARBA00023118"/>
    </source>
</evidence>
<sequence length="107" mass="12745">MTYDFMRLVLFFDLPVKTKEDRRNYARFRKYLIQNGYLMMQYSVYCKIFANRDAAIKHINILHKNIPSKGQIRIMVVTEKQYSKIEIILGGKSKQEEIVSSESFIKI</sequence>
<dbReference type="SUPFAM" id="SSF143430">
    <property type="entry name" value="TTP0101/SSO1404-like"/>
    <property type="match status" value="1"/>
</dbReference>
<dbReference type="GO" id="GO:0016787">
    <property type="term" value="F:hydrolase activity"/>
    <property type="evidence" value="ECO:0007669"/>
    <property type="project" value="UniProtKB-KW"/>
</dbReference>
<evidence type="ECO:0000313" key="11">
    <source>
        <dbReference type="Proteomes" id="UP000470082"/>
    </source>
</evidence>
<comment type="cofactor">
    <cofactor evidence="1 9">
        <name>Mg(2+)</name>
        <dbReference type="ChEBI" id="CHEBI:18420"/>
    </cofactor>
</comment>
<keyword evidence="4 9" id="KW-0479">Metal-binding</keyword>
<dbReference type="RefSeq" id="WP_154459857.1">
    <property type="nucleotide sequence ID" value="NZ_VUMM01000006.1"/>
</dbReference>
<dbReference type="InterPro" id="IPR021127">
    <property type="entry name" value="CRISPR_associated_Cas2"/>
</dbReference>
<evidence type="ECO:0000313" key="10">
    <source>
        <dbReference type="EMBL" id="MSS01353.1"/>
    </source>
</evidence>
<comment type="function">
    <text evidence="9">CRISPR (clustered regularly interspaced short palindromic repeat), is an adaptive immune system that provides protection against mobile genetic elements (viruses, transposable elements and conjugative plasmids). CRISPR clusters contain sequences complementary to antecedent mobile elements and target invading nucleic acids. CRISPR clusters are transcribed and processed into CRISPR RNA (crRNA). Functions as a ssRNA-specific endoribonuclease. Involved in the integration of spacer DNA into the CRISPR cassette.</text>
</comment>
<dbReference type="Proteomes" id="UP000470082">
    <property type="component" value="Unassembled WGS sequence"/>
</dbReference>
<keyword evidence="6 9" id="KW-0378">Hydrolase</keyword>
<dbReference type="GO" id="GO:0043571">
    <property type="term" value="P:maintenance of CRISPR repeat elements"/>
    <property type="evidence" value="ECO:0007669"/>
    <property type="project" value="UniProtKB-UniRule"/>
</dbReference>
<dbReference type="EMBL" id="VUMM01000006">
    <property type="protein sequence ID" value="MSS01353.1"/>
    <property type="molecule type" value="Genomic_DNA"/>
</dbReference>
<evidence type="ECO:0000256" key="6">
    <source>
        <dbReference type="ARBA" id="ARBA00022801"/>
    </source>
</evidence>
<dbReference type="InterPro" id="IPR019199">
    <property type="entry name" value="Virulence_VapD/CRISPR_Cas2"/>
</dbReference>
<comment type="similarity">
    <text evidence="2 9">Belongs to the CRISPR-associated endoribonuclease Cas2 protein family.</text>
</comment>
<comment type="caution">
    <text evidence="10">The sequence shown here is derived from an EMBL/GenBank/DDBJ whole genome shotgun (WGS) entry which is preliminary data.</text>
</comment>
<dbReference type="Pfam" id="PF09827">
    <property type="entry name" value="CRISPR_Cas2"/>
    <property type="match status" value="1"/>
</dbReference>
<protein>
    <recommendedName>
        <fullName evidence="9">CRISPR-associated endoribonuclease Cas2</fullName>
        <ecNumber evidence="9">3.1.-.-</ecNumber>
    </recommendedName>
</protein>
<dbReference type="Gene3D" id="3.30.70.240">
    <property type="match status" value="1"/>
</dbReference>
<evidence type="ECO:0000256" key="9">
    <source>
        <dbReference type="HAMAP-Rule" id="MF_01471"/>
    </source>
</evidence>
<gene>
    <name evidence="9 10" type="primary">cas2</name>
    <name evidence="10" type="ORF">FYJ50_04425</name>
</gene>
<keyword evidence="11" id="KW-1185">Reference proteome</keyword>
<evidence type="ECO:0000256" key="3">
    <source>
        <dbReference type="ARBA" id="ARBA00022722"/>
    </source>
</evidence>
<dbReference type="GO" id="GO:0046872">
    <property type="term" value="F:metal ion binding"/>
    <property type="evidence" value="ECO:0007669"/>
    <property type="project" value="UniProtKB-UniRule"/>
</dbReference>
<evidence type="ECO:0000256" key="5">
    <source>
        <dbReference type="ARBA" id="ARBA00022759"/>
    </source>
</evidence>
<evidence type="ECO:0000256" key="7">
    <source>
        <dbReference type="ARBA" id="ARBA00022842"/>
    </source>
</evidence>
<keyword evidence="5 9" id="KW-0255">Endonuclease</keyword>
<evidence type="ECO:0000256" key="1">
    <source>
        <dbReference type="ARBA" id="ARBA00001946"/>
    </source>
</evidence>
<reference evidence="10 11" key="1">
    <citation type="submission" date="2019-08" db="EMBL/GenBank/DDBJ databases">
        <title>In-depth cultivation of the pig gut microbiome towards novel bacterial diversity and tailored functional studies.</title>
        <authorList>
            <person name="Wylensek D."/>
            <person name="Hitch T.C.A."/>
            <person name="Clavel T."/>
        </authorList>
    </citation>
    <scope>NUCLEOTIDE SEQUENCE [LARGE SCALE GENOMIC DNA]</scope>
    <source>
        <strain evidence="10 11">LKV-178-WT-2G</strain>
    </source>
</reference>
<organism evidence="10 11">
    <name type="scientific">Floccifex porci</name>
    <dbReference type="NCBI Taxonomy" id="2606629"/>
    <lineage>
        <taxon>Bacteria</taxon>
        <taxon>Bacillati</taxon>
        <taxon>Bacillota</taxon>
        <taxon>Erysipelotrichia</taxon>
        <taxon>Erysipelotrichales</taxon>
        <taxon>Erysipelotrichaceae</taxon>
        <taxon>Floccifex</taxon>
    </lineage>
</organism>